<protein>
    <submittedName>
        <fullName evidence="2">Uncharacterized protein</fullName>
    </submittedName>
</protein>
<sequence>MKACVIKDRKADGVRCNVNWQSSQLKTEYIEAYLAASRASSCEDTQPDPLSSSTSTRLISSGGEATATIAENEIRITADRSVPMDRINGGRIGRSHLNDFWRRAPRDHLRDEHGFMEQDFLRVSTYLYVSDEADPSFSKDCTCKKSHIRFGGTIATDMMVPDSQTVSRNLCLVSNSLVFYAIYMMTALVAKSCTLIHTDGQRYMITQSNINLQQTAELLVEMEGINDLGPFQQPGLKSEAFSMLAEELGPDAVPLEELVAPAKSRQRLGSLNFVHVRDQGVGGSCLLRDLLRTWSRETSSANDLEPLYNPSILNSDSFGVLEEVPILEATCCFPGSRDL</sequence>
<organism evidence="3">
    <name type="scientific">Camponotus floridanus</name>
    <name type="common">Florida carpenter ant</name>
    <dbReference type="NCBI Taxonomy" id="104421"/>
    <lineage>
        <taxon>Eukaryota</taxon>
        <taxon>Metazoa</taxon>
        <taxon>Ecdysozoa</taxon>
        <taxon>Arthropoda</taxon>
        <taxon>Hexapoda</taxon>
        <taxon>Insecta</taxon>
        <taxon>Pterygota</taxon>
        <taxon>Neoptera</taxon>
        <taxon>Endopterygota</taxon>
        <taxon>Hymenoptera</taxon>
        <taxon>Apocrita</taxon>
        <taxon>Aculeata</taxon>
        <taxon>Formicoidea</taxon>
        <taxon>Formicidae</taxon>
        <taxon>Formicinae</taxon>
        <taxon>Camponotus</taxon>
    </lineage>
</organism>
<dbReference type="AlphaFoldDB" id="E2ATH0"/>
<feature type="compositionally biased region" description="Low complexity" evidence="1">
    <location>
        <begin position="50"/>
        <end position="61"/>
    </location>
</feature>
<gene>
    <name evidence="2" type="ORF">EAG_03103</name>
</gene>
<proteinExistence type="predicted"/>
<dbReference type="InParanoid" id="E2ATH0"/>
<evidence type="ECO:0000256" key="1">
    <source>
        <dbReference type="SAM" id="MobiDB-lite"/>
    </source>
</evidence>
<dbReference type="EMBL" id="GL442585">
    <property type="protein sequence ID" value="EFN63270.1"/>
    <property type="molecule type" value="Genomic_DNA"/>
</dbReference>
<keyword evidence="3" id="KW-1185">Reference proteome</keyword>
<reference evidence="2 3" key="1">
    <citation type="journal article" date="2010" name="Science">
        <title>Genomic comparison of the ants Camponotus floridanus and Harpegnathos saltator.</title>
        <authorList>
            <person name="Bonasio R."/>
            <person name="Zhang G."/>
            <person name="Ye C."/>
            <person name="Mutti N.S."/>
            <person name="Fang X."/>
            <person name="Qin N."/>
            <person name="Donahue G."/>
            <person name="Yang P."/>
            <person name="Li Q."/>
            <person name="Li C."/>
            <person name="Zhang P."/>
            <person name="Huang Z."/>
            <person name="Berger S.L."/>
            <person name="Reinberg D."/>
            <person name="Wang J."/>
            <person name="Liebig J."/>
        </authorList>
    </citation>
    <scope>NUCLEOTIDE SEQUENCE [LARGE SCALE GENOMIC DNA]</scope>
    <source>
        <strain evidence="3">C129</strain>
    </source>
</reference>
<evidence type="ECO:0000313" key="2">
    <source>
        <dbReference type="EMBL" id="EFN63270.1"/>
    </source>
</evidence>
<evidence type="ECO:0000313" key="3">
    <source>
        <dbReference type="Proteomes" id="UP000000311"/>
    </source>
</evidence>
<feature type="region of interest" description="Disordered" evidence="1">
    <location>
        <begin position="42"/>
        <end position="62"/>
    </location>
</feature>
<dbReference type="Proteomes" id="UP000000311">
    <property type="component" value="Unassembled WGS sequence"/>
</dbReference>
<accession>E2ATH0</accession>
<name>E2ATH0_CAMFO</name>